<dbReference type="RefSeq" id="WP_278288540.1">
    <property type="nucleotide sequence ID" value="NZ_CP113495.1"/>
</dbReference>
<feature type="transmembrane region" description="Helical" evidence="1">
    <location>
        <begin position="172"/>
        <end position="193"/>
    </location>
</feature>
<gene>
    <name evidence="2" type="ORF">MF5295_00253</name>
</gene>
<feature type="transmembrane region" description="Helical" evidence="1">
    <location>
        <begin position="15"/>
        <end position="36"/>
    </location>
</feature>
<organism evidence="2">
    <name type="scientific">Mycoplasma feriruminatoris</name>
    <dbReference type="NCBI Taxonomy" id="1179777"/>
    <lineage>
        <taxon>Bacteria</taxon>
        <taxon>Bacillati</taxon>
        <taxon>Mycoplasmatota</taxon>
        <taxon>Mollicutes</taxon>
        <taxon>Mycoplasmataceae</taxon>
        <taxon>Mycoplasma</taxon>
    </lineage>
</organism>
<protein>
    <recommendedName>
        <fullName evidence="3">ABC-2 transporter family protein</fullName>
    </recommendedName>
</protein>
<feature type="transmembrane region" description="Helical" evidence="1">
    <location>
        <begin position="225"/>
        <end position="248"/>
    </location>
</feature>
<evidence type="ECO:0000313" key="2">
    <source>
        <dbReference type="EMBL" id="VZR97323.1"/>
    </source>
</evidence>
<keyword evidence="1" id="KW-1133">Transmembrane helix</keyword>
<proteinExistence type="predicted"/>
<keyword evidence="1" id="KW-0812">Transmembrane</keyword>
<evidence type="ECO:0008006" key="3">
    <source>
        <dbReference type="Google" id="ProtNLM"/>
    </source>
</evidence>
<sequence length="254" mass="29180">MFNLQLWKNSFKNTLIVWLFCIPFFSFITIILLVSIKYNNQTISLELYKTVIKILFDQYGILVISTFLISGTISLITRPIEKGHLTFILSSNLSRTSIVLSRFLYFIFSITVYVLVVFIINAVFMQINHINNEQFNLANWSLQCFSFWLMISAIGSLCFMFSCVFNKGVWVLIFNGAIFTIFVASDVISQVGVSLNRDYLINFKHFTILSLIDFSKVSTKNISEFYMSFIILALIIGISTTISITSFIKKDLPL</sequence>
<reference evidence="2" key="1">
    <citation type="submission" date="2019-11" db="EMBL/GenBank/DDBJ databases">
        <authorList>
            <person name="Falquet L."/>
            <person name="Falquet L."/>
        </authorList>
    </citation>
    <scope>NUCLEOTIDE SEQUENCE</scope>
    <source>
        <strain evidence="2">8756-13</strain>
    </source>
</reference>
<keyword evidence="1" id="KW-0472">Membrane</keyword>
<evidence type="ECO:0000256" key="1">
    <source>
        <dbReference type="SAM" id="Phobius"/>
    </source>
</evidence>
<feature type="transmembrane region" description="Helical" evidence="1">
    <location>
        <begin position="56"/>
        <end position="76"/>
    </location>
</feature>
<feature type="transmembrane region" description="Helical" evidence="1">
    <location>
        <begin position="145"/>
        <end position="165"/>
    </location>
</feature>
<dbReference type="EMBL" id="LR739235">
    <property type="protein sequence ID" value="VZR97323.1"/>
    <property type="molecule type" value="Genomic_DNA"/>
</dbReference>
<accession>A0A654IJ46</accession>
<dbReference type="AlphaFoldDB" id="A0A654IJ46"/>
<feature type="transmembrane region" description="Helical" evidence="1">
    <location>
        <begin position="103"/>
        <end position="125"/>
    </location>
</feature>
<name>A0A654IJ46_9MOLU</name>